<dbReference type="GO" id="GO:0070967">
    <property type="term" value="F:coenzyme F420 binding"/>
    <property type="evidence" value="ECO:0007669"/>
    <property type="project" value="TreeGrafter"/>
</dbReference>
<keyword evidence="4" id="KW-1185">Reference proteome</keyword>
<dbReference type="AlphaFoldDB" id="A0A1H6DE69"/>
<dbReference type="SUPFAM" id="SSF50475">
    <property type="entry name" value="FMN-binding split barrel"/>
    <property type="match status" value="1"/>
</dbReference>
<protein>
    <submittedName>
        <fullName evidence="3">Nitroimidazol reductase NimA, pyridoxamine 5'-phosphate oxidase superfamily</fullName>
    </submittedName>
</protein>
<name>A0A1H6DE69_9ACTN</name>
<proteinExistence type="predicted"/>
<evidence type="ECO:0000259" key="2">
    <source>
        <dbReference type="Pfam" id="PF01243"/>
    </source>
</evidence>
<organism evidence="3 4">
    <name type="scientific">Thermomonospora echinospora</name>
    <dbReference type="NCBI Taxonomy" id="1992"/>
    <lineage>
        <taxon>Bacteria</taxon>
        <taxon>Bacillati</taxon>
        <taxon>Actinomycetota</taxon>
        <taxon>Actinomycetes</taxon>
        <taxon>Streptosporangiales</taxon>
        <taxon>Thermomonosporaceae</taxon>
        <taxon>Thermomonospora</taxon>
    </lineage>
</organism>
<dbReference type="Gene3D" id="2.30.110.10">
    <property type="entry name" value="Electron Transport, Fmn-binding Protein, Chain A"/>
    <property type="match status" value="1"/>
</dbReference>
<dbReference type="InterPro" id="IPR052019">
    <property type="entry name" value="F420H2_bilvrd_red/Heme_oxyg"/>
</dbReference>
<dbReference type="PANTHER" id="PTHR35176">
    <property type="entry name" value="HEME OXYGENASE HI_0854-RELATED"/>
    <property type="match status" value="1"/>
</dbReference>
<evidence type="ECO:0000313" key="4">
    <source>
        <dbReference type="Proteomes" id="UP000236723"/>
    </source>
</evidence>
<dbReference type="InterPro" id="IPR011576">
    <property type="entry name" value="Pyridox_Oxase_N"/>
</dbReference>
<dbReference type="Proteomes" id="UP000236723">
    <property type="component" value="Unassembled WGS sequence"/>
</dbReference>
<dbReference type="GO" id="GO:0016627">
    <property type="term" value="F:oxidoreductase activity, acting on the CH-CH group of donors"/>
    <property type="evidence" value="ECO:0007669"/>
    <property type="project" value="TreeGrafter"/>
</dbReference>
<evidence type="ECO:0000256" key="1">
    <source>
        <dbReference type="ARBA" id="ARBA00023002"/>
    </source>
</evidence>
<evidence type="ECO:0000313" key="3">
    <source>
        <dbReference type="EMBL" id="SEG83678.1"/>
    </source>
</evidence>
<feature type="domain" description="Pyridoxamine 5'-phosphate oxidase N-terminal" evidence="2">
    <location>
        <begin position="48"/>
        <end position="147"/>
    </location>
</feature>
<dbReference type="Pfam" id="PF01243">
    <property type="entry name" value="PNPOx_N"/>
    <property type="match status" value="1"/>
</dbReference>
<dbReference type="InterPro" id="IPR012349">
    <property type="entry name" value="Split_barrel_FMN-bd"/>
</dbReference>
<gene>
    <name evidence="3" type="ORF">SAMN04489712_11647</name>
</gene>
<keyword evidence="1" id="KW-0560">Oxidoreductase</keyword>
<accession>A0A1H6DE69</accession>
<dbReference type="PANTHER" id="PTHR35176:SF4">
    <property type="entry name" value="PYRIDOXAMINE 5'-PHOSPHATE OXIDASE-RELATED FMN-BINDING"/>
    <property type="match status" value="1"/>
</dbReference>
<reference evidence="4" key="1">
    <citation type="submission" date="2016-10" db="EMBL/GenBank/DDBJ databases">
        <authorList>
            <person name="Varghese N."/>
            <person name="Submissions S."/>
        </authorList>
    </citation>
    <scope>NUCLEOTIDE SEQUENCE [LARGE SCALE GENOMIC DNA]</scope>
    <source>
        <strain evidence="4">DSM 43163</strain>
    </source>
</reference>
<dbReference type="EMBL" id="FNVO01000016">
    <property type="protein sequence ID" value="SEG83678.1"/>
    <property type="molecule type" value="Genomic_DNA"/>
</dbReference>
<dbReference type="GO" id="GO:0005829">
    <property type="term" value="C:cytosol"/>
    <property type="evidence" value="ECO:0007669"/>
    <property type="project" value="TreeGrafter"/>
</dbReference>
<sequence>MSGPAAARRTIAMSREEIPMGPMGKEPFDVELDPRFSVPDASAAPWSEARRLLAEAELYWLTTLRPDGSPHTTPLVAVWHDDRLYFCSTPGERKVRNLELDPRCILMTGCNHLHRGLDIVVEAEATRVTRTDELARVAAAYRAKYPEQWHFTVGDDVLVGTAGKAWAYSMAPKVAFGFAKGEFAQTRWRFG</sequence>